<dbReference type="EMBL" id="MT141570">
    <property type="protein sequence ID" value="QJA67392.1"/>
    <property type="molecule type" value="Genomic_DNA"/>
</dbReference>
<dbReference type="EMBL" id="MT143701">
    <property type="protein sequence ID" value="QJB00830.1"/>
    <property type="molecule type" value="Genomic_DNA"/>
</dbReference>
<evidence type="ECO:0000313" key="5">
    <source>
        <dbReference type="EMBL" id="QJI05272.1"/>
    </source>
</evidence>
<evidence type="ECO:0000313" key="2">
    <source>
        <dbReference type="EMBL" id="QJA67392.1"/>
    </source>
</evidence>
<evidence type="ECO:0000313" key="3">
    <source>
        <dbReference type="EMBL" id="QJB00830.1"/>
    </source>
</evidence>
<organism evidence="1">
    <name type="scientific">viral metagenome</name>
    <dbReference type="NCBI Taxonomy" id="1070528"/>
    <lineage>
        <taxon>unclassified sequences</taxon>
        <taxon>metagenomes</taxon>
        <taxon>organismal metagenomes</taxon>
    </lineage>
</organism>
<evidence type="ECO:0000313" key="4">
    <source>
        <dbReference type="EMBL" id="QJH93994.1"/>
    </source>
</evidence>
<evidence type="ECO:0000313" key="1">
    <source>
        <dbReference type="EMBL" id="QJA44729.1"/>
    </source>
</evidence>
<gene>
    <name evidence="3" type="ORF">MM171A00166_0073</name>
    <name evidence="5" type="ORF">MM415A00140_0022</name>
    <name evidence="2" type="ORF">MM415B00227_0054</name>
    <name evidence="1" type="ORF">TM448A00134_0063</name>
    <name evidence="4" type="ORF">TM448B00166_0038</name>
</gene>
<dbReference type="EMBL" id="MT143979">
    <property type="protein sequence ID" value="QJA44729.1"/>
    <property type="molecule type" value="Genomic_DNA"/>
</dbReference>
<protein>
    <submittedName>
        <fullName evidence="1">Uncharacterized protein</fullName>
    </submittedName>
</protein>
<dbReference type="AlphaFoldDB" id="A0A6H1ZB93"/>
<reference evidence="1" key="1">
    <citation type="submission" date="2020-03" db="EMBL/GenBank/DDBJ databases">
        <title>The deep terrestrial virosphere.</title>
        <authorList>
            <person name="Holmfeldt K."/>
            <person name="Nilsson E."/>
            <person name="Simone D."/>
            <person name="Lopez-Fernandez M."/>
            <person name="Wu X."/>
            <person name="de Brujin I."/>
            <person name="Lundin D."/>
            <person name="Andersson A."/>
            <person name="Bertilsson S."/>
            <person name="Dopson M."/>
        </authorList>
    </citation>
    <scope>NUCLEOTIDE SEQUENCE</scope>
    <source>
        <strain evidence="3">MM171A00166</strain>
        <strain evidence="5">MM415A00140</strain>
        <strain evidence="2">MM415B00227</strain>
        <strain evidence="1">TM448A00134</strain>
        <strain evidence="4">TM448B00166</strain>
    </source>
</reference>
<proteinExistence type="predicted"/>
<accession>A0A6H1ZB93</accession>
<sequence length="69" mass="8019">MPTADDFLAYEAVARADVNYWLDLAGRYPHRADYYRQQAQQRKDAAEFYAFQASELSLILPYEPKEKAA</sequence>
<name>A0A6H1ZB93_9ZZZZ</name>
<dbReference type="EMBL" id="MT144594">
    <property type="protein sequence ID" value="QJH93994.1"/>
    <property type="molecule type" value="Genomic_DNA"/>
</dbReference>
<dbReference type="EMBL" id="MT145197">
    <property type="protein sequence ID" value="QJI05272.1"/>
    <property type="molecule type" value="Genomic_DNA"/>
</dbReference>